<protein>
    <submittedName>
        <fullName evidence="2">Uncharacterized protein</fullName>
    </submittedName>
</protein>
<dbReference type="Proteomes" id="UP000424462">
    <property type="component" value="Chromosome"/>
</dbReference>
<dbReference type="AlphaFoldDB" id="A0A6B8W7M0"/>
<keyword evidence="1" id="KW-0812">Transmembrane</keyword>
<dbReference type="RefSeq" id="WP_156231349.1">
    <property type="nucleotide sequence ID" value="NZ_CP046455.1"/>
</dbReference>
<dbReference type="KEGG" id="cok:COCCU_09990"/>
<feature type="transmembrane region" description="Helical" evidence="1">
    <location>
        <begin position="155"/>
        <end position="173"/>
    </location>
</feature>
<keyword evidence="1" id="KW-1133">Transmembrane helix</keyword>
<evidence type="ECO:0000313" key="3">
    <source>
        <dbReference type="Proteomes" id="UP000424462"/>
    </source>
</evidence>
<gene>
    <name evidence="2" type="ORF">COCCU_09990</name>
</gene>
<reference evidence="2 3" key="1">
    <citation type="submission" date="2019-11" db="EMBL/GenBank/DDBJ databases">
        <title>Complete genome sequence of Corynebacterium kalinowskii 1959, a novel Corynebacterium species isolated from soil of a small paddock in Vilsendorf, Germany.</title>
        <authorList>
            <person name="Schaffert L."/>
            <person name="Ruwe M."/>
            <person name="Milse J."/>
            <person name="Hanuschka K."/>
            <person name="Ortseifen V."/>
            <person name="Droste J."/>
            <person name="Brandt D."/>
            <person name="Schlueter L."/>
            <person name="Kutter Y."/>
            <person name="Vinke S."/>
            <person name="Viehoefer P."/>
            <person name="Jacob L."/>
            <person name="Luebke N.-C."/>
            <person name="Schulte-Berndt E."/>
            <person name="Hain C."/>
            <person name="Linder M."/>
            <person name="Schmidt P."/>
            <person name="Wollenschlaeger L."/>
            <person name="Luttermann T."/>
            <person name="Thieme E."/>
            <person name="Hassa J."/>
            <person name="Haak M."/>
            <person name="Wittchen M."/>
            <person name="Mentz A."/>
            <person name="Persicke M."/>
            <person name="Busche T."/>
            <person name="Ruckert C."/>
        </authorList>
    </citation>
    <scope>NUCLEOTIDE SEQUENCE [LARGE SCALE GENOMIC DNA]</scope>
    <source>
        <strain evidence="2 3">2039</strain>
    </source>
</reference>
<name>A0A6B8W7M0_9CORY</name>
<organism evidence="2 3">
    <name type="scientific">Corynebacterium occultum</name>
    <dbReference type="NCBI Taxonomy" id="2675219"/>
    <lineage>
        <taxon>Bacteria</taxon>
        <taxon>Bacillati</taxon>
        <taxon>Actinomycetota</taxon>
        <taxon>Actinomycetes</taxon>
        <taxon>Mycobacteriales</taxon>
        <taxon>Corynebacteriaceae</taxon>
        <taxon>Corynebacterium</taxon>
    </lineage>
</organism>
<proteinExistence type="predicted"/>
<dbReference type="EMBL" id="CP046455">
    <property type="protein sequence ID" value="QGU07917.1"/>
    <property type="molecule type" value="Genomic_DNA"/>
</dbReference>
<sequence>MHYTSWGKREKGEGEQRIPLLIEDGPEELGIFSEQNAAVGGQVWQLSHDEEGATATLGDGRVFRAAGDLSKQKRIKVTLDAKPFHFINESSSNWIIEDEAGKKIGQFSGAGNGVRRSILEFEDEAAAPLSDEERAGLSWFVRLILEGRLGTTSRTLIGTLLGFTIVGLIAFVVK</sequence>
<accession>A0A6B8W7M0</accession>
<evidence type="ECO:0000256" key="1">
    <source>
        <dbReference type="SAM" id="Phobius"/>
    </source>
</evidence>
<keyword evidence="3" id="KW-1185">Reference proteome</keyword>
<evidence type="ECO:0000313" key="2">
    <source>
        <dbReference type="EMBL" id="QGU07917.1"/>
    </source>
</evidence>
<keyword evidence="1" id="KW-0472">Membrane</keyword>